<organism evidence="1 2">
    <name type="scientific">Nocardia terpenica</name>
    <dbReference type="NCBI Taxonomy" id="455432"/>
    <lineage>
        <taxon>Bacteria</taxon>
        <taxon>Bacillati</taxon>
        <taxon>Actinomycetota</taxon>
        <taxon>Actinomycetes</taxon>
        <taxon>Mycobacteriales</taxon>
        <taxon>Nocardiaceae</taxon>
        <taxon>Nocardia</taxon>
    </lineage>
</organism>
<dbReference type="AlphaFoldDB" id="A0A291RJQ9"/>
<reference evidence="1 2" key="1">
    <citation type="submission" date="2017-10" db="EMBL/GenBank/DDBJ databases">
        <title>Comparative genomics between pathogenic Norcardia.</title>
        <authorList>
            <person name="Zeng L."/>
        </authorList>
    </citation>
    <scope>NUCLEOTIDE SEQUENCE [LARGE SCALE GENOMIC DNA]</scope>
    <source>
        <strain evidence="1 2">NC_YFY_NT001</strain>
    </source>
</reference>
<proteinExistence type="predicted"/>
<evidence type="ECO:0000313" key="2">
    <source>
        <dbReference type="Proteomes" id="UP000221961"/>
    </source>
</evidence>
<gene>
    <name evidence="1" type="ORF">CRH09_16310</name>
</gene>
<name>A0A291RJQ9_9NOCA</name>
<accession>A0A291RJQ9</accession>
<protein>
    <submittedName>
        <fullName evidence="1">Uncharacterized protein</fullName>
    </submittedName>
</protein>
<dbReference type="KEGG" id="ntp:CRH09_16310"/>
<dbReference type="EMBL" id="CP023778">
    <property type="protein sequence ID" value="ATL67530.1"/>
    <property type="molecule type" value="Genomic_DNA"/>
</dbReference>
<dbReference type="Proteomes" id="UP000221961">
    <property type="component" value="Chromosome"/>
</dbReference>
<evidence type="ECO:0000313" key="1">
    <source>
        <dbReference type="EMBL" id="ATL67530.1"/>
    </source>
</evidence>
<sequence length="68" mass="7998">MSYMLQLERYRRLFAMAWAESILVVLETRDITVPDDVRERIEACTDPRTLDRWIRRAVTVATADELVA</sequence>